<dbReference type="GO" id="GO:0022857">
    <property type="term" value="F:transmembrane transporter activity"/>
    <property type="evidence" value="ECO:0007669"/>
    <property type="project" value="InterPro"/>
</dbReference>
<feature type="transmembrane region" description="Helical" evidence="6">
    <location>
        <begin position="310"/>
        <end position="332"/>
    </location>
</feature>
<protein>
    <submittedName>
        <fullName evidence="8">Probable DHA14-like major facilitator ABC transporter</fullName>
    </submittedName>
</protein>
<keyword evidence="2 6" id="KW-0812">Transmembrane</keyword>
<dbReference type="SUPFAM" id="SSF103473">
    <property type="entry name" value="MFS general substrate transporter"/>
    <property type="match status" value="1"/>
</dbReference>
<accession>G4T5N1</accession>
<gene>
    <name evidence="8" type="ORF">PIIN_00305</name>
</gene>
<feature type="transmembrane region" description="Helical" evidence="6">
    <location>
        <begin position="344"/>
        <end position="362"/>
    </location>
</feature>
<dbReference type="InterPro" id="IPR020846">
    <property type="entry name" value="MFS_dom"/>
</dbReference>
<comment type="subcellular location">
    <subcellularLocation>
        <location evidence="1">Membrane</location>
        <topology evidence="1">Multi-pass membrane protein</topology>
    </subcellularLocation>
</comment>
<dbReference type="InterPro" id="IPR011701">
    <property type="entry name" value="MFS"/>
</dbReference>
<feature type="transmembrane region" description="Helical" evidence="6">
    <location>
        <begin position="512"/>
        <end position="536"/>
    </location>
</feature>
<reference evidence="8 9" key="1">
    <citation type="journal article" date="2011" name="PLoS Pathog.">
        <title>Endophytic Life Strategies Decoded by Genome and Transcriptome Analyses of the Mutualistic Root Symbiont Piriformospora indica.</title>
        <authorList>
            <person name="Zuccaro A."/>
            <person name="Lahrmann U."/>
            <person name="Guldener U."/>
            <person name="Langen G."/>
            <person name="Pfiffi S."/>
            <person name="Biedenkopf D."/>
            <person name="Wong P."/>
            <person name="Samans B."/>
            <person name="Grimm C."/>
            <person name="Basiewicz M."/>
            <person name="Murat C."/>
            <person name="Martin F."/>
            <person name="Kogel K.H."/>
        </authorList>
    </citation>
    <scope>NUCLEOTIDE SEQUENCE [LARGE SCALE GENOMIC DNA]</scope>
    <source>
        <strain evidence="8 9">DSM 11827</strain>
    </source>
</reference>
<keyword evidence="9" id="KW-1185">Reference proteome</keyword>
<keyword evidence="4 6" id="KW-0472">Membrane</keyword>
<dbReference type="PANTHER" id="PTHR23501">
    <property type="entry name" value="MAJOR FACILITATOR SUPERFAMILY"/>
    <property type="match status" value="1"/>
</dbReference>
<dbReference type="Pfam" id="PF07690">
    <property type="entry name" value="MFS_1"/>
    <property type="match status" value="1"/>
</dbReference>
<keyword evidence="3 6" id="KW-1133">Transmembrane helix</keyword>
<evidence type="ECO:0000256" key="5">
    <source>
        <dbReference type="SAM" id="MobiDB-lite"/>
    </source>
</evidence>
<proteinExistence type="predicted"/>
<dbReference type="Gene3D" id="1.20.1720.10">
    <property type="entry name" value="Multidrug resistance protein D"/>
    <property type="match status" value="1"/>
</dbReference>
<evidence type="ECO:0000313" key="9">
    <source>
        <dbReference type="Proteomes" id="UP000007148"/>
    </source>
</evidence>
<feature type="compositionally biased region" description="Polar residues" evidence="5">
    <location>
        <begin position="1"/>
        <end position="31"/>
    </location>
</feature>
<evidence type="ECO:0000256" key="4">
    <source>
        <dbReference type="ARBA" id="ARBA00023136"/>
    </source>
</evidence>
<dbReference type="PANTHER" id="PTHR23501:SF198">
    <property type="entry name" value="AZOLE RESISTANCE PROTEIN 1-RELATED"/>
    <property type="match status" value="1"/>
</dbReference>
<dbReference type="InParanoid" id="G4T5N1"/>
<comment type="caution">
    <text evidence="8">The sequence shown here is derived from an EMBL/GenBank/DDBJ whole genome shotgun (WGS) entry which is preliminary data.</text>
</comment>
<sequence>MSSTDNPSISLSVPTAEANTAATSISPSRSETLIEGNASVKHSDELSKEADGPTKSTEAAPRTDSAVATHKIHSANDKSNEKGLSKEKRDLEADPVVEAGGGEDDPDSDRYITGFRLVLVFVGLLLSIFLVSLDQTIIATALPVIASKFNALNDLTWVVSAYFFTQCGLVLFFGQVLTIMDTKESPTSHVSRSLFCGVAWNMPFLIFGRAIAGVGAAGIFISILTIISRVTRLEDRPILFGAFGAVFAVSSVAGPLMGGAFTDHLSWRWCFYINLPFGAVSILAVIFFLKAQPTRELPGNAGKTKLQKWIGIDWIGTTLCLGMIMPLLLALQWGGNTRPWNDKVVIALFCVFAVMLPSFVAWQWKLGPRAIMPLSLYKRRTQIGTSACSFFVMMNLILGTYYLPFYYQASRGRTPTQSGIDILPFMLTIILAAAISGAIINFTGRYIYFLRYATLVSAIGAGLLYTLDLHTSNAKLIGYQIIFGLGIGCALQNAIIAVQAEWADKDELIPQATSIVTFFQLMGGILGIAIAGSVFANQLRKNIAIFAPGLDPRIAEAVRQTLSVLEMLPQEVQGQVIQAYLRALNYVFIVAIPTSVLASISAFLIKDHNVKERGSAGGAMMA</sequence>
<feature type="compositionally biased region" description="Basic and acidic residues" evidence="5">
    <location>
        <begin position="41"/>
        <end position="52"/>
    </location>
</feature>
<feature type="transmembrane region" description="Helical" evidence="6">
    <location>
        <begin position="449"/>
        <end position="467"/>
    </location>
</feature>
<evidence type="ECO:0000256" key="2">
    <source>
        <dbReference type="ARBA" id="ARBA00022692"/>
    </source>
</evidence>
<evidence type="ECO:0000313" key="8">
    <source>
        <dbReference type="EMBL" id="CCA66622.1"/>
    </source>
</evidence>
<dbReference type="Proteomes" id="UP000007148">
    <property type="component" value="Unassembled WGS sequence"/>
</dbReference>
<organism evidence="8 9">
    <name type="scientific">Serendipita indica (strain DSM 11827)</name>
    <name type="common">Root endophyte fungus</name>
    <name type="synonym">Piriformospora indica</name>
    <dbReference type="NCBI Taxonomy" id="1109443"/>
    <lineage>
        <taxon>Eukaryota</taxon>
        <taxon>Fungi</taxon>
        <taxon>Dikarya</taxon>
        <taxon>Basidiomycota</taxon>
        <taxon>Agaricomycotina</taxon>
        <taxon>Agaricomycetes</taxon>
        <taxon>Sebacinales</taxon>
        <taxon>Serendipitaceae</taxon>
        <taxon>Serendipita</taxon>
    </lineage>
</organism>
<dbReference type="PROSITE" id="PS50850">
    <property type="entry name" value="MFS"/>
    <property type="match status" value="1"/>
</dbReference>
<feature type="transmembrane region" description="Helical" evidence="6">
    <location>
        <begin position="583"/>
        <end position="605"/>
    </location>
</feature>
<dbReference type="InterPro" id="IPR036259">
    <property type="entry name" value="MFS_trans_sf"/>
</dbReference>
<feature type="transmembrane region" description="Helical" evidence="6">
    <location>
        <begin position="157"/>
        <end position="180"/>
    </location>
</feature>
<feature type="transmembrane region" description="Helical" evidence="6">
    <location>
        <begin position="383"/>
        <end position="402"/>
    </location>
</feature>
<dbReference type="Gene3D" id="1.20.1250.20">
    <property type="entry name" value="MFS general substrate transporter like domains"/>
    <property type="match status" value="1"/>
</dbReference>
<evidence type="ECO:0000256" key="3">
    <source>
        <dbReference type="ARBA" id="ARBA00022989"/>
    </source>
</evidence>
<feature type="domain" description="Major facilitator superfamily (MFS) profile" evidence="7">
    <location>
        <begin position="120"/>
        <end position="610"/>
    </location>
</feature>
<dbReference type="OMA" id="TINCGNY"/>
<dbReference type="CDD" id="cd17502">
    <property type="entry name" value="MFS_Azr1_MDR_like"/>
    <property type="match status" value="1"/>
</dbReference>
<evidence type="ECO:0000259" key="7">
    <source>
        <dbReference type="PROSITE" id="PS50850"/>
    </source>
</evidence>
<dbReference type="OrthoDB" id="10021397at2759"/>
<feature type="transmembrane region" description="Helical" evidence="6">
    <location>
        <begin position="200"/>
        <end position="226"/>
    </location>
</feature>
<feature type="compositionally biased region" description="Basic and acidic residues" evidence="5">
    <location>
        <begin position="74"/>
        <end position="92"/>
    </location>
</feature>
<feature type="transmembrane region" description="Helical" evidence="6">
    <location>
        <begin position="422"/>
        <end position="442"/>
    </location>
</feature>
<dbReference type="EMBL" id="CAFZ01000003">
    <property type="protein sequence ID" value="CCA66622.1"/>
    <property type="molecule type" value="Genomic_DNA"/>
</dbReference>
<dbReference type="PRINTS" id="PR01036">
    <property type="entry name" value="TCRTETB"/>
</dbReference>
<dbReference type="AlphaFoldDB" id="G4T5N1"/>
<feature type="transmembrane region" description="Helical" evidence="6">
    <location>
        <begin position="117"/>
        <end position="145"/>
    </location>
</feature>
<dbReference type="GO" id="GO:0005886">
    <property type="term" value="C:plasma membrane"/>
    <property type="evidence" value="ECO:0007669"/>
    <property type="project" value="TreeGrafter"/>
</dbReference>
<evidence type="ECO:0000256" key="1">
    <source>
        <dbReference type="ARBA" id="ARBA00004141"/>
    </source>
</evidence>
<feature type="transmembrane region" description="Helical" evidence="6">
    <location>
        <begin position="269"/>
        <end position="289"/>
    </location>
</feature>
<evidence type="ECO:0000256" key="6">
    <source>
        <dbReference type="SAM" id="Phobius"/>
    </source>
</evidence>
<feature type="transmembrane region" description="Helical" evidence="6">
    <location>
        <begin position="479"/>
        <end position="500"/>
    </location>
</feature>
<dbReference type="HOGENOM" id="CLU_000960_22_1_1"/>
<feature type="transmembrane region" description="Helical" evidence="6">
    <location>
        <begin position="238"/>
        <end position="257"/>
    </location>
</feature>
<dbReference type="eggNOG" id="KOG0254">
    <property type="taxonomic scope" value="Eukaryota"/>
</dbReference>
<name>G4T5N1_SERID</name>
<feature type="region of interest" description="Disordered" evidence="5">
    <location>
        <begin position="1"/>
        <end position="105"/>
    </location>
</feature>